<reference evidence="2" key="1">
    <citation type="submission" date="2021-05" db="EMBL/GenBank/DDBJ databases">
        <title>Molecular characterization for Shewanella algae harboring chromosomal blaOXA-55-like strains isolated from clinical and environment sample.</title>
        <authorList>
            <person name="Ohama Y."/>
            <person name="Aoki K."/>
            <person name="Harada S."/>
            <person name="Moriya K."/>
            <person name="Ishii Y."/>
            <person name="Tateda K."/>
        </authorList>
    </citation>
    <scope>NUCLEOTIDE SEQUENCE</scope>
    <source>
        <strain evidence="2">JCM 11563</strain>
    </source>
</reference>
<feature type="domain" description="Peptidase M61 catalytic" evidence="1">
    <location>
        <begin position="171"/>
        <end position="231"/>
    </location>
</feature>
<comment type="caution">
    <text evidence="2">The sequence shown here is derived from an EMBL/GenBank/DDBJ whole genome shotgun (WGS) entry which is preliminary data.</text>
</comment>
<dbReference type="Pfam" id="PF05299">
    <property type="entry name" value="Peptidase_M61"/>
    <property type="match status" value="1"/>
</dbReference>
<sequence length="323" mass="37204">MVSVNEAEVKGMTSVKRITYGNTRRRLGMLMHGIRYISKVMYRIFSRALGITTFTAVLAFIIPVKVFATEIVILEENIQDPEKLKLNKWLYHGVEAVTDTLGKLPQDKLEIEFAHKHNADEPVPFGQVIRDKPVRVKLMVNTYAPLTEFVADWTLYHELSHLYLPYLDYPSFWLNEGFATYMQYVVMLKSGTINAQQFVSRVSNGLMRGEQRTKRSPGRLADVSDDMWRKRAFKRVYWTGAAFFIEVDNLLIAEGNSLVKVIASYSECCLTAESTGSKLMHEFDKVGKTSVFTDTYKKYFMRTDFPIISQAQIVYVSSYYTKH</sequence>
<keyword evidence="3" id="KW-1185">Reference proteome</keyword>
<dbReference type="Gene3D" id="1.10.390.10">
    <property type="entry name" value="Neutral Protease Domain 2"/>
    <property type="match status" value="1"/>
</dbReference>
<dbReference type="InterPro" id="IPR027268">
    <property type="entry name" value="Peptidase_M4/M1_CTD_sf"/>
</dbReference>
<evidence type="ECO:0000313" key="2">
    <source>
        <dbReference type="EMBL" id="GIU52239.1"/>
    </source>
</evidence>
<evidence type="ECO:0000259" key="1">
    <source>
        <dbReference type="Pfam" id="PF05299"/>
    </source>
</evidence>
<dbReference type="EMBL" id="BPEY01000165">
    <property type="protein sequence ID" value="GIU52239.1"/>
    <property type="molecule type" value="Genomic_DNA"/>
</dbReference>
<name>A0ABQ4PRR7_9GAMM</name>
<accession>A0ABQ4PRR7</accession>
<gene>
    <name evidence="2" type="ORF">TUM4438_44450</name>
</gene>
<evidence type="ECO:0000313" key="3">
    <source>
        <dbReference type="Proteomes" id="UP000887104"/>
    </source>
</evidence>
<proteinExistence type="predicted"/>
<protein>
    <recommendedName>
        <fullName evidence="1">Peptidase M61 catalytic domain-containing protein</fullName>
    </recommendedName>
</protein>
<dbReference type="SUPFAM" id="SSF55486">
    <property type="entry name" value="Metalloproteases ('zincins'), catalytic domain"/>
    <property type="match status" value="1"/>
</dbReference>
<dbReference type="InterPro" id="IPR007963">
    <property type="entry name" value="Peptidase_M61_catalytic"/>
</dbReference>
<dbReference type="Proteomes" id="UP000887104">
    <property type="component" value="Unassembled WGS sequence"/>
</dbReference>
<organism evidence="2 3">
    <name type="scientific">Shewanella sairae</name>
    <dbReference type="NCBI Taxonomy" id="190310"/>
    <lineage>
        <taxon>Bacteria</taxon>
        <taxon>Pseudomonadati</taxon>
        <taxon>Pseudomonadota</taxon>
        <taxon>Gammaproteobacteria</taxon>
        <taxon>Alteromonadales</taxon>
        <taxon>Shewanellaceae</taxon>
        <taxon>Shewanella</taxon>
    </lineage>
</organism>